<comment type="catalytic activity">
    <reaction evidence="13">
        <text>L-alanyl-L-lysine(out) = L-alanyl-L-lysine(in)</text>
        <dbReference type="Rhea" id="RHEA:79415"/>
        <dbReference type="ChEBI" id="CHEBI:192470"/>
    </reaction>
</comment>
<accession>A0AAW0YWL7</accession>
<dbReference type="GeneID" id="92182421"/>
<evidence type="ECO:0000256" key="6">
    <source>
        <dbReference type="ARBA" id="ARBA00044891"/>
    </source>
</evidence>
<evidence type="ECO:0000256" key="3">
    <source>
        <dbReference type="ARBA" id="ARBA00044878"/>
    </source>
</evidence>
<comment type="catalytic activity">
    <reaction evidence="7">
        <text>L-alpha-aminoacyl-L-lysine(out) = L-alpha-aminoacyl-L-lysine(in)</text>
        <dbReference type="Rhea" id="RHEA:79383"/>
        <dbReference type="ChEBI" id="CHEBI:229966"/>
    </reaction>
</comment>
<evidence type="ECO:0000256" key="2">
    <source>
        <dbReference type="ARBA" id="ARBA00044876"/>
    </source>
</evidence>
<dbReference type="SUPFAM" id="SSF103473">
    <property type="entry name" value="MFS general substrate transporter"/>
    <property type="match status" value="1"/>
</dbReference>
<evidence type="ECO:0000256" key="11">
    <source>
        <dbReference type="ARBA" id="ARBA00044903"/>
    </source>
</evidence>
<evidence type="ECO:0000256" key="16">
    <source>
        <dbReference type="ARBA" id="ARBA00045018"/>
    </source>
</evidence>
<feature type="transmembrane region" description="Helical" evidence="20">
    <location>
        <begin position="176"/>
        <end position="196"/>
    </location>
</feature>
<protein>
    <recommendedName>
        <fullName evidence="15">Lysosomal dipeptide transporter MFSD1</fullName>
    </recommendedName>
    <alternativeName>
        <fullName evidence="16">Major facilitator superfamily domain-containing protein 1</fullName>
    </alternativeName>
</protein>
<evidence type="ECO:0000256" key="15">
    <source>
        <dbReference type="ARBA" id="ARBA00044985"/>
    </source>
</evidence>
<evidence type="ECO:0000313" key="22">
    <source>
        <dbReference type="Proteomes" id="UP001388673"/>
    </source>
</evidence>
<evidence type="ECO:0000256" key="20">
    <source>
        <dbReference type="SAM" id="Phobius"/>
    </source>
</evidence>
<comment type="catalytic activity">
    <reaction evidence="11">
        <text>L-arginyl-glycine(out) = L-arginyl-glycine(in)</text>
        <dbReference type="Rhea" id="RHEA:79391"/>
        <dbReference type="ChEBI" id="CHEBI:229955"/>
    </reaction>
</comment>
<keyword evidence="20" id="KW-1133">Transmembrane helix</keyword>
<feature type="compositionally biased region" description="Basic and acidic residues" evidence="19">
    <location>
        <begin position="43"/>
        <end position="62"/>
    </location>
</feature>
<dbReference type="AlphaFoldDB" id="A0AAW0YWL7"/>
<comment type="subunit">
    <text evidence="18">Homodimer. Interacts with lysosomal protein GLMP (via lumenal domain); the interaction starts while both proteins are still in the endoplasmic reticulum and is required for stabilization of MFSD1 in lysosomes but has no direct effect on its targeting to lysosomes or transporter activity.</text>
</comment>
<evidence type="ECO:0000256" key="4">
    <source>
        <dbReference type="ARBA" id="ARBA00044881"/>
    </source>
</evidence>
<evidence type="ECO:0000256" key="12">
    <source>
        <dbReference type="ARBA" id="ARBA00044912"/>
    </source>
</evidence>
<feature type="transmembrane region" description="Helical" evidence="20">
    <location>
        <begin position="404"/>
        <end position="429"/>
    </location>
</feature>
<dbReference type="PANTHER" id="PTHR23512:SF12">
    <property type="entry name" value="TRANSPORTER, PUTATIVE (AFU_ORTHOLOGUE AFUA_4G00260)-RELATED"/>
    <property type="match status" value="1"/>
</dbReference>
<comment type="caution">
    <text evidence="21">The sequence shown here is derived from an EMBL/GenBank/DDBJ whole genome shotgun (WGS) entry which is preliminary data.</text>
</comment>
<dbReference type="KEGG" id="kne:92182421"/>
<evidence type="ECO:0000313" key="21">
    <source>
        <dbReference type="EMBL" id="KAK8849827.1"/>
    </source>
</evidence>
<comment type="catalytic activity">
    <reaction evidence="6">
        <text>L-lysyl-L-alpha-amino acid(out) = L-lysyl-L-alpha-amino acid(in)</text>
        <dbReference type="Rhea" id="RHEA:79387"/>
        <dbReference type="ChEBI" id="CHEBI:229965"/>
    </reaction>
</comment>
<comment type="catalytic activity">
    <reaction evidence="2">
        <text>L-lysyl-L-alanine(out) = L-lysyl-L-alanine(in)</text>
        <dbReference type="Rhea" id="RHEA:79399"/>
        <dbReference type="ChEBI" id="CHEBI:229954"/>
    </reaction>
</comment>
<feature type="transmembrane region" description="Helical" evidence="20">
    <location>
        <begin position="88"/>
        <end position="104"/>
    </location>
</feature>
<evidence type="ECO:0000256" key="5">
    <source>
        <dbReference type="ARBA" id="ARBA00044884"/>
    </source>
</evidence>
<comment type="catalytic activity">
    <reaction evidence="4">
        <text>L-alpha-aminoacyl-L-arginine(out) = L-alpha-aminoacyl-L-arginine(in)</text>
        <dbReference type="Rhea" id="RHEA:79367"/>
        <dbReference type="ChEBI" id="CHEBI:229968"/>
    </reaction>
</comment>
<comment type="catalytic activity">
    <reaction evidence="12">
        <text>L-histidyl-L-alpha-amino acid(out) = L-histidyl-L-alpha-amino acid(in)</text>
        <dbReference type="Rhea" id="RHEA:79379"/>
        <dbReference type="ChEBI" id="CHEBI:229964"/>
    </reaction>
</comment>
<organism evidence="21 22">
    <name type="scientific">Kwoniella newhampshirensis</name>
    <dbReference type="NCBI Taxonomy" id="1651941"/>
    <lineage>
        <taxon>Eukaryota</taxon>
        <taxon>Fungi</taxon>
        <taxon>Dikarya</taxon>
        <taxon>Basidiomycota</taxon>
        <taxon>Agaricomycotina</taxon>
        <taxon>Tremellomycetes</taxon>
        <taxon>Tremellales</taxon>
        <taxon>Cryptococcaceae</taxon>
        <taxon>Kwoniella</taxon>
    </lineage>
</organism>
<evidence type="ECO:0000256" key="19">
    <source>
        <dbReference type="SAM" id="MobiDB-lite"/>
    </source>
</evidence>
<evidence type="ECO:0000256" key="17">
    <source>
        <dbReference type="ARBA" id="ARBA00045709"/>
    </source>
</evidence>
<comment type="catalytic activity">
    <reaction evidence="14">
        <text>L-lysyl-glycine(out) = L-lysyl-glycine(in)</text>
        <dbReference type="Rhea" id="RHEA:79407"/>
        <dbReference type="ChEBI" id="CHEBI:191202"/>
    </reaction>
</comment>
<gene>
    <name evidence="21" type="ORF">IAR55_005163</name>
</gene>
<name>A0AAW0YWL7_9TREE</name>
<keyword evidence="20" id="KW-0812">Transmembrane</keyword>
<evidence type="ECO:0000256" key="18">
    <source>
        <dbReference type="ARBA" id="ARBA00046376"/>
    </source>
</evidence>
<comment type="catalytic activity">
    <reaction evidence="3">
        <text>L-histidyl-glycine(out) = L-histidyl-glycine(in)</text>
        <dbReference type="Rhea" id="RHEA:79395"/>
        <dbReference type="ChEBI" id="CHEBI:229957"/>
    </reaction>
</comment>
<comment type="function">
    <text evidence="17">Lysosomal dipeptide uniporter that selectively exports lysine, arginine or histidine-containing dipeptides with a net positive charge from the lysosome lumen into the cytosol. Could play a role in a specific type of protein O-glycosylation indirectly regulating macrophages migration and tissue invasion. Also essential for liver homeostasis.</text>
</comment>
<comment type="catalytic activity">
    <reaction evidence="10">
        <text>L-lysyl-L-lysine(out) = L-lysyl-L-lysine(in)</text>
        <dbReference type="Rhea" id="RHEA:79403"/>
        <dbReference type="ChEBI" id="CHEBI:229956"/>
    </reaction>
</comment>
<reference evidence="21 22" key="1">
    <citation type="journal article" date="2024" name="bioRxiv">
        <title>Comparative genomics of Cryptococcus and Kwoniella reveals pathogenesis evolution and contrasting karyotype dynamics via intercentromeric recombination or chromosome fusion.</title>
        <authorList>
            <person name="Coelho M.A."/>
            <person name="David-Palma M."/>
            <person name="Shea T."/>
            <person name="Bowers K."/>
            <person name="McGinley-Smith S."/>
            <person name="Mohammad A.W."/>
            <person name="Gnirke A."/>
            <person name="Yurkov A.M."/>
            <person name="Nowrousian M."/>
            <person name="Sun S."/>
            <person name="Cuomo C.A."/>
            <person name="Heitman J."/>
        </authorList>
    </citation>
    <scope>NUCLEOTIDE SEQUENCE [LARGE SCALE GENOMIC DNA]</scope>
    <source>
        <strain evidence="21 22">CBS 13917</strain>
    </source>
</reference>
<feature type="transmembrane region" description="Helical" evidence="20">
    <location>
        <begin position="473"/>
        <end position="492"/>
    </location>
</feature>
<dbReference type="RefSeq" id="XP_066801715.1">
    <property type="nucleotide sequence ID" value="XM_066948256.1"/>
</dbReference>
<sequence length="562" mass="61852">MSNSAAGSVSTASEKAEETSSVPILTSRSGTQESQSFTYSRADSNHHEDNDKSEDSGEKDEGYNGELGLAVEEDEEAATVEIPLRYKIMAFSMIIFFSTGSVIMQDVSTPLKSTFRKELGITNAQYGTVSSATSLVNTVLPIIGGIGMDRWGATYAAIISSIFVVVGALAANTNTYGVLIGGLIIMGFGSTVIQAAQNKLYVHWFRGSSLGLVIALNMAWQQRITSIIARAAAVPMTRIHNWWGWALWIPALICIFDLLLVLIYWWYERIIPRQYRPVRSTGRKRGRKVEDDIPSSRWRSIIRLGPVEKLPRFFWILCGTQIFQNSVPQVYTTNLADIQTVTRGTSKLAAGYNTTLQSIVPVVLTPLTGLFFDRVGWRMPFVSIAAILYIVVFVLIGLTKVAPLIPILISSFALAVSQIAFLASIPIFVGNDALIGTAYGVWKSFINANDIVLEVAAGAIQDRAHIKSKSYNNVIYLLIAIKCLQVVLGPTYDYLDGIWLGHSLRLPEKRRSAVRDHAIEVGYEGYDGWKVHTLTTMVVGGLLCGVIITAWVLYIIYSLGKK</sequence>
<evidence type="ECO:0000256" key="9">
    <source>
        <dbReference type="ARBA" id="ARBA00044899"/>
    </source>
</evidence>
<dbReference type="EMBL" id="JBCAWK010000009">
    <property type="protein sequence ID" value="KAK8849827.1"/>
    <property type="molecule type" value="Genomic_DNA"/>
</dbReference>
<evidence type="ECO:0000256" key="14">
    <source>
        <dbReference type="ARBA" id="ARBA00044924"/>
    </source>
</evidence>
<dbReference type="InterPro" id="IPR011701">
    <property type="entry name" value="MFS"/>
</dbReference>
<dbReference type="GO" id="GO:0016020">
    <property type="term" value="C:membrane"/>
    <property type="evidence" value="ECO:0007669"/>
    <property type="project" value="UniProtKB-SubCell"/>
</dbReference>
<comment type="catalytic activity">
    <reaction evidence="5">
        <text>L-alpha-aminoacyl-L-histidine(out) = L-alpha-aminoacyl-L-histidine(in)</text>
        <dbReference type="Rhea" id="RHEA:79375"/>
        <dbReference type="ChEBI" id="CHEBI:229967"/>
    </reaction>
</comment>
<proteinExistence type="predicted"/>
<dbReference type="GO" id="GO:0022857">
    <property type="term" value="F:transmembrane transporter activity"/>
    <property type="evidence" value="ECO:0007669"/>
    <property type="project" value="InterPro"/>
</dbReference>
<evidence type="ECO:0000256" key="10">
    <source>
        <dbReference type="ARBA" id="ARBA00044900"/>
    </source>
</evidence>
<evidence type="ECO:0000256" key="7">
    <source>
        <dbReference type="ARBA" id="ARBA00044893"/>
    </source>
</evidence>
<comment type="subcellular location">
    <subcellularLocation>
        <location evidence="1">Membrane</location>
        <topology evidence="1">Multi-pass membrane protein</topology>
    </subcellularLocation>
</comment>
<dbReference type="InterPro" id="IPR036259">
    <property type="entry name" value="MFS_trans_sf"/>
</dbReference>
<feature type="transmembrane region" description="Helical" evidence="20">
    <location>
        <begin position="153"/>
        <end position="170"/>
    </location>
</feature>
<comment type="catalytic activity">
    <reaction evidence="9">
        <text>L-arginyl-L-alpha-amino acid(out) = L-arginyl-L-alpha-amino acid(in)</text>
        <dbReference type="Rhea" id="RHEA:79371"/>
        <dbReference type="ChEBI" id="CHEBI:84315"/>
    </reaction>
</comment>
<dbReference type="Proteomes" id="UP001388673">
    <property type="component" value="Unassembled WGS sequence"/>
</dbReference>
<dbReference type="InterPro" id="IPR052187">
    <property type="entry name" value="MFSD1"/>
</dbReference>
<evidence type="ECO:0000256" key="8">
    <source>
        <dbReference type="ARBA" id="ARBA00044898"/>
    </source>
</evidence>
<keyword evidence="20" id="KW-0472">Membrane</keyword>
<feature type="region of interest" description="Disordered" evidence="19">
    <location>
        <begin position="1"/>
        <end position="70"/>
    </location>
</feature>
<feature type="compositionally biased region" description="Polar residues" evidence="19">
    <location>
        <begin position="23"/>
        <end position="42"/>
    </location>
</feature>
<feature type="transmembrane region" description="Helical" evidence="20">
    <location>
        <begin position="242"/>
        <end position="267"/>
    </location>
</feature>
<feature type="transmembrane region" description="Helical" evidence="20">
    <location>
        <begin position="534"/>
        <end position="557"/>
    </location>
</feature>
<evidence type="ECO:0000256" key="1">
    <source>
        <dbReference type="ARBA" id="ARBA00004141"/>
    </source>
</evidence>
<comment type="catalytic activity">
    <reaction evidence="8">
        <text>L-aspartyl-L-lysine(out) = L-aspartyl-L-lysine(in)</text>
        <dbReference type="Rhea" id="RHEA:79411"/>
        <dbReference type="ChEBI" id="CHEBI:229953"/>
    </reaction>
</comment>
<feature type="transmembrane region" description="Helical" evidence="20">
    <location>
        <begin position="379"/>
        <end position="398"/>
    </location>
</feature>
<dbReference type="PANTHER" id="PTHR23512">
    <property type="entry name" value="MAJOR FACILITATOR SUPERFAMILY DOMAIN-CONTAINING PROTEIN 1"/>
    <property type="match status" value="1"/>
</dbReference>
<keyword evidence="22" id="KW-1185">Reference proteome</keyword>
<evidence type="ECO:0000256" key="13">
    <source>
        <dbReference type="ARBA" id="ARBA00044919"/>
    </source>
</evidence>
<dbReference type="Gene3D" id="1.20.1250.20">
    <property type="entry name" value="MFS general substrate transporter like domains"/>
    <property type="match status" value="2"/>
</dbReference>
<dbReference type="Pfam" id="PF07690">
    <property type="entry name" value="MFS_1"/>
    <property type="match status" value="1"/>
</dbReference>